<accession>A0A916DTE9</accession>
<dbReference type="PROSITE" id="PS50110">
    <property type="entry name" value="RESPONSE_REGULATORY"/>
    <property type="match status" value="1"/>
</dbReference>
<dbReference type="GO" id="GO:0000156">
    <property type="term" value="F:phosphorelay response regulator activity"/>
    <property type="evidence" value="ECO:0007669"/>
    <property type="project" value="InterPro"/>
</dbReference>
<feature type="domain" description="HTH LytTR-type" evidence="3">
    <location>
        <begin position="148"/>
        <end position="249"/>
    </location>
</feature>
<dbReference type="AlphaFoldDB" id="A0A916DTE9"/>
<dbReference type="InterPro" id="IPR007492">
    <property type="entry name" value="LytTR_DNA-bd_dom"/>
</dbReference>
<keyword evidence="1" id="KW-0597">Phosphoprotein</keyword>
<dbReference type="Pfam" id="PF04397">
    <property type="entry name" value="LytTR"/>
    <property type="match status" value="1"/>
</dbReference>
<dbReference type="SMART" id="SM00850">
    <property type="entry name" value="LytTR"/>
    <property type="match status" value="1"/>
</dbReference>
<evidence type="ECO:0000259" key="2">
    <source>
        <dbReference type="PROSITE" id="PS50110"/>
    </source>
</evidence>
<dbReference type="InterPro" id="IPR011006">
    <property type="entry name" value="CheY-like_superfamily"/>
</dbReference>
<protein>
    <submittedName>
        <fullName evidence="4">LytTR family DNA-binding domain-containing protein</fullName>
    </submittedName>
</protein>
<dbReference type="KEGG" id="aup:AsAng_0039070"/>
<dbReference type="Gene3D" id="3.40.50.2300">
    <property type="match status" value="1"/>
</dbReference>
<feature type="domain" description="Response regulatory" evidence="2">
    <location>
        <begin position="3"/>
        <end position="116"/>
    </location>
</feature>
<keyword evidence="5" id="KW-1185">Reference proteome</keyword>
<sequence>MIKAVIIDDEPQARIVLKALLKEYIKGLKIVGEAASAKTGIKIIKENQVDLVFLDIEMPRMDGFGMLRQFDNINFDIVFTTAYSNYAINAIKFSALDYLLKPIDPDELKIAVERCKQRVNSKKAQAEGIYFLPDDFTNLQHQNSKIALPTTKGFRIIQVSDLFYCEAARNYTTFFLEDGQQIVVGRNLKYFNEKLAPFGFFRIHESYLINLSQLKNYEKGRGGQVTLINDVVLDVSRNRKSELLKLMSL</sequence>
<feature type="modified residue" description="4-aspartylphosphate" evidence="1">
    <location>
        <position position="55"/>
    </location>
</feature>
<dbReference type="Proteomes" id="UP001060919">
    <property type="component" value="Chromosome"/>
</dbReference>
<dbReference type="RefSeq" id="WP_264788474.1">
    <property type="nucleotide sequence ID" value="NZ_AP026867.1"/>
</dbReference>
<dbReference type="Pfam" id="PF00072">
    <property type="entry name" value="Response_reg"/>
    <property type="match status" value="1"/>
</dbReference>
<dbReference type="PANTHER" id="PTHR37299:SF1">
    <property type="entry name" value="STAGE 0 SPORULATION PROTEIN A HOMOLOG"/>
    <property type="match status" value="1"/>
</dbReference>
<keyword evidence="4" id="KW-0238">DNA-binding</keyword>
<organism evidence="4 5">
    <name type="scientific">Aureispira anguillae</name>
    <dbReference type="NCBI Taxonomy" id="2864201"/>
    <lineage>
        <taxon>Bacteria</taxon>
        <taxon>Pseudomonadati</taxon>
        <taxon>Bacteroidota</taxon>
        <taxon>Saprospiria</taxon>
        <taxon>Saprospirales</taxon>
        <taxon>Saprospiraceae</taxon>
        <taxon>Aureispira</taxon>
    </lineage>
</organism>
<evidence type="ECO:0000256" key="1">
    <source>
        <dbReference type="PROSITE-ProRule" id="PRU00169"/>
    </source>
</evidence>
<evidence type="ECO:0000313" key="4">
    <source>
        <dbReference type="EMBL" id="BDS13179.1"/>
    </source>
</evidence>
<dbReference type="PROSITE" id="PS50930">
    <property type="entry name" value="HTH_LYTTR"/>
    <property type="match status" value="1"/>
</dbReference>
<dbReference type="InterPro" id="IPR001789">
    <property type="entry name" value="Sig_transdc_resp-reg_receiver"/>
</dbReference>
<dbReference type="PANTHER" id="PTHR37299">
    <property type="entry name" value="TRANSCRIPTIONAL REGULATOR-RELATED"/>
    <property type="match status" value="1"/>
</dbReference>
<dbReference type="Gene3D" id="2.40.50.1020">
    <property type="entry name" value="LytTr DNA-binding domain"/>
    <property type="match status" value="1"/>
</dbReference>
<dbReference type="SMART" id="SM00448">
    <property type="entry name" value="REC"/>
    <property type="match status" value="1"/>
</dbReference>
<proteinExistence type="predicted"/>
<name>A0A916DTE9_9BACT</name>
<dbReference type="SUPFAM" id="SSF52172">
    <property type="entry name" value="CheY-like"/>
    <property type="match status" value="1"/>
</dbReference>
<reference evidence="4" key="1">
    <citation type="submission" date="2022-09" db="EMBL/GenBank/DDBJ databases">
        <title>Aureispira anguillicida sp. nov., isolated from Leptocephalus of Japanese eel Anguilla japonica.</title>
        <authorList>
            <person name="Yuasa K."/>
            <person name="Mekata T."/>
            <person name="Ikunari K."/>
        </authorList>
    </citation>
    <scope>NUCLEOTIDE SEQUENCE</scope>
    <source>
        <strain evidence="4">EL160426</strain>
    </source>
</reference>
<dbReference type="GO" id="GO:0003677">
    <property type="term" value="F:DNA binding"/>
    <property type="evidence" value="ECO:0007669"/>
    <property type="project" value="UniProtKB-KW"/>
</dbReference>
<dbReference type="InterPro" id="IPR046947">
    <property type="entry name" value="LytR-like"/>
</dbReference>
<gene>
    <name evidence="4" type="ORF">AsAng_0039070</name>
</gene>
<evidence type="ECO:0000313" key="5">
    <source>
        <dbReference type="Proteomes" id="UP001060919"/>
    </source>
</evidence>
<dbReference type="EMBL" id="AP026867">
    <property type="protein sequence ID" value="BDS13179.1"/>
    <property type="molecule type" value="Genomic_DNA"/>
</dbReference>
<evidence type="ECO:0000259" key="3">
    <source>
        <dbReference type="PROSITE" id="PS50930"/>
    </source>
</evidence>